<proteinExistence type="predicted"/>
<dbReference type="CDD" id="cd00198">
    <property type="entry name" value="vWFA"/>
    <property type="match status" value="1"/>
</dbReference>
<dbReference type="Pfam" id="PF04773">
    <property type="entry name" value="FecR"/>
    <property type="match status" value="1"/>
</dbReference>
<evidence type="ECO:0000313" key="3">
    <source>
        <dbReference type="EMBL" id="UVF20422.1"/>
    </source>
</evidence>
<sequence length="910" mass="94240">MEHKGSAVYQSRDGASVFDIWVDAAEASESRADPEAAVVFPDKDLLFNAEFRRSGTDLLLARHDAKAVILDYFSGDRRLNITTPEGASLTAQTIELLAGADLPGQYAQLSGTPAGRTPIGRVEKVSGTATVLRNGVSVDLQVGDTVAKGDVVQTGTASSLTIKFNDGAVFNLSASARMVLNDMIYAADSSSNSALFTLVQGLIGFVAGRIAKTGDLKVDTPVATMAIRGTAVQAEVAAVSGATRFSLLTEPDGTVGSFLLLDKVNPSQVITAMSDARTSTLLTPVSGSEPRMTQIAKTGDDIRGESDFVRDLFQVFSQEQRQRRGSSDFEDAPIVPVNLPQPVETPDPSQFSVITPSGTGRATPSNLIIPAIITAPAEVLGEAIEDGPLARLGALPDTLIREAAGLPVLIVPTGLPAGVRYLAGSRSFSLNPSHPAYQHLGEGEFQVVTVDYVLQIDENVRIPASVSWTVIGRNDAPNAVSDRILDVAELGRRVLAVRENDRDVDGNKIHITSWTAPLEGSVFRNPSGDLVFDPGTEFQALSAGETATVTFTYTISDAKGGSDTADVTVQVHGTGTFSSPHVSASSGGSLGFNNQPVSLTIDAPSATTTATADLDLVVSLGPVLQPQMNVLYLVDISGSTSGLFEGAPVGDLNGDGRADTVLDAEIASLIALTERIRGLGFSPADVTVTVIPFNGSADPAEASAGGTVNAMTFSLGSIGEGAIASHLRGLNAGGGTNFADALRAANERLQDLDQGGEKNFLYFLSDGNGQGAFNAELATLNDVHEARITALGVGASANLSQLNVIDNTGGASRLTAPDQIDVSALGAPLPSGVVSDLDVFVNGIEVPEFGPEDLVATSSGFVLDASVGGLRRLAGDGNTVSAIVTFASGEVLTTELTIAGALPRSTDLIL</sequence>
<dbReference type="InterPro" id="IPR036465">
    <property type="entry name" value="vWFA_dom_sf"/>
</dbReference>
<dbReference type="Proteomes" id="UP001017257">
    <property type="component" value="Chromosome"/>
</dbReference>
<evidence type="ECO:0000313" key="4">
    <source>
        <dbReference type="Proteomes" id="UP001017257"/>
    </source>
</evidence>
<dbReference type="PANTHER" id="PTHR38731">
    <property type="entry name" value="LIPL45-RELATED LIPOPROTEIN-RELATED"/>
    <property type="match status" value="1"/>
</dbReference>
<protein>
    <submittedName>
        <fullName evidence="3">Ig-like domain-containing protein</fullName>
    </submittedName>
</protein>
<keyword evidence="4" id="KW-1185">Reference proteome</keyword>
<name>A0ABY5RXB4_9HYPH</name>
<evidence type="ECO:0000256" key="1">
    <source>
        <dbReference type="SAM" id="MobiDB-lite"/>
    </source>
</evidence>
<dbReference type="SMART" id="SM00327">
    <property type="entry name" value="VWA"/>
    <property type="match status" value="1"/>
</dbReference>
<dbReference type="PROSITE" id="PS50234">
    <property type="entry name" value="VWFA"/>
    <property type="match status" value="1"/>
</dbReference>
<dbReference type="InterPro" id="IPR010221">
    <property type="entry name" value="VCBS_dom"/>
</dbReference>
<dbReference type="InterPro" id="IPR002035">
    <property type="entry name" value="VWF_A"/>
</dbReference>
<gene>
    <name evidence="3" type="ORF">HPT29_004535</name>
</gene>
<organism evidence="3 4">
    <name type="scientific">Microvirga terrae</name>
    <dbReference type="NCBI Taxonomy" id="2740529"/>
    <lineage>
        <taxon>Bacteria</taxon>
        <taxon>Pseudomonadati</taxon>
        <taxon>Pseudomonadota</taxon>
        <taxon>Alphaproteobacteria</taxon>
        <taxon>Hyphomicrobiales</taxon>
        <taxon>Methylobacteriaceae</taxon>
        <taxon>Microvirga</taxon>
    </lineage>
</organism>
<dbReference type="SUPFAM" id="SSF53300">
    <property type="entry name" value="vWA-like"/>
    <property type="match status" value="1"/>
</dbReference>
<dbReference type="EMBL" id="CP102845">
    <property type="protein sequence ID" value="UVF20422.1"/>
    <property type="molecule type" value="Genomic_DNA"/>
</dbReference>
<reference evidence="3" key="1">
    <citation type="submission" date="2022-08" db="EMBL/GenBank/DDBJ databases">
        <title>Microvirga terrae sp. nov., isolated from soil.</title>
        <authorList>
            <person name="Kim K.H."/>
            <person name="Seo Y.L."/>
            <person name="Kim J.M."/>
            <person name="Lee J.K."/>
            <person name="Han D.M."/>
            <person name="Jeon C.O."/>
        </authorList>
    </citation>
    <scope>NUCLEOTIDE SEQUENCE</scope>
    <source>
        <strain evidence="3">R24</strain>
    </source>
</reference>
<dbReference type="InterPro" id="IPR006860">
    <property type="entry name" value="FecR"/>
</dbReference>
<dbReference type="NCBIfam" id="TIGR01965">
    <property type="entry name" value="VCBS_repeat"/>
    <property type="match status" value="1"/>
</dbReference>
<accession>A0ABY5RXB4</accession>
<dbReference type="RefSeq" id="WP_173950206.1">
    <property type="nucleotide sequence ID" value="NZ_CP102845.1"/>
</dbReference>
<dbReference type="Gene3D" id="3.40.50.410">
    <property type="entry name" value="von Willebrand factor, type A domain"/>
    <property type="match status" value="1"/>
</dbReference>
<dbReference type="Pfam" id="PF17963">
    <property type="entry name" value="Big_9"/>
    <property type="match status" value="1"/>
</dbReference>
<feature type="domain" description="VWFA" evidence="2">
    <location>
        <begin position="629"/>
        <end position="837"/>
    </location>
</feature>
<evidence type="ECO:0000259" key="2">
    <source>
        <dbReference type="PROSITE" id="PS50234"/>
    </source>
</evidence>
<feature type="region of interest" description="Disordered" evidence="1">
    <location>
        <begin position="319"/>
        <end position="349"/>
    </location>
</feature>